<dbReference type="GO" id="GO:0009249">
    <property type="term" value="P:protein lipoylation"/>
    <property type="evidence" value="ECO:0007669"/>
    <property type="project" value="TreeGrafter"/>
</dbReference>
<dbReference type="InterPro" id="IPR011053">
    <property type="entry name" value="Single_hybrid_motif"/>
</dbReference>
<protein>
    <recommendedName>
        <fullName evidence="6">Glycine cleavage system H protein</fullName>
    </recommendedName>
</protein>
<evidence type="ECO:0000313" key="9">
    <source>
        <dbReference type="EMBL" id="OAE35604.1"/>
    </source>
</evidence>
<evidence type="ECO:0000313" key="11">
    <source>
        <dbReference type="Proteomes" id="UP001162541"/>
    </source>
</evidence>
<evidence type="ECO:0000256" key="2">
    <source>
        <dbReference type="ARBA" id="ARBA00009249"/>
    </source>
</evidence>
<name>A0A176WRY6_MARPO</name>
<dbReference type="InterPro" id="IPR033753">
    <property type="entry name" value="GCV_H/Fam206"/>
</dbReference>
<dbReference type="CDD" id="cd06848">
    <property type="entry name" value="GCS_H"/>
    <property type="match status" value="1"/>
</dbReference>
<dbReference type="InterPro" id="IPR003016">
    <property type="entry name" value="2-oxoA_DH_lipoyl-BS"/>
</dbReference>
<dbReference type="GO" id="GO:0005960">
    <property type="term" value="C:glycine cleavage complex"/>
    <property type="evidence" value="ECO:0007669"/>
    <property type="project" value="UniProtKB-UniRule"/>
</dbReference>
<dbReference type="Proteomes" id="UP001162541">
    <property type="component" value="Chromosome 3"/>
</dbReference>
<comment type="similarity">
    <text evidence="2 6">Belongs to the GcvH family.</text>
</comment>
<evidence type="ECO:0000256" key="6">
    <source>
        <dbReference type="RuleBase" id="RU364055"/>
    </source>
</evidence>
<keyword evidence="3 5" id="KW-0450">Lipoyl</keyword>
<dbReference type="EMBL" id="LVLJ01000111">
    <property type="protein sequence ID" value="OAE35604.1"/>
    <property type="molecule type" value="Genomic_DNA"/>
</dbReference>
<dbReference type="InterPro" id="IPR002930">
    <property type="entry name" value="GCV_H"/>
</dbReference>
<evidence type="ECO:0000313" key="8">
    <source>
        <dbReference type="EMBL" id="BBN04570.1"/>
    </source>
</evidence>
<comment type="subcellular location">
    <subcellularLocation>
        <location evidence="1 6">Mitochondrion</location>
    </subcellularLocation>
</comment>
<dbReference type="InterPro" id="IPR000089">
    <property type="entry name" value="Biotin_lipoyl"/>
</dbReference>
<dbReference type="Pfam" id="PF01597">
    <property type="entry name" value="GCV_H"/>
    <property type="match status" value="1"/>
</dbReference>
<keyword evidence="4 6" id="KW-0809">Transit peptide</keyword>
<dbReference type="PROSITE" id="PS50968">
    <property type="entry name" value="BIOTINYL_LIPOYL"/>
    <property type="match status" value="1"/>
</dbReference>
<proteinExistence type="inferred from homology"/>
<dbReference type="PANTHER" id="PTHR11715">
    <property type="entry name" value="GLYCINE CLEAVAGE SYSTEM H PROTEIN"/>
    <property type="match status" value="1"/>
</dbReference>
<dbReference type="NCBIfam" id="TIGR00527">
    <property type="entry name" value="gcvH"/>
    <property type="match status" value="1"/>
</dbReference>
<dbReference type="SUPFAM" id="SSF51230">
    <property type="entry name" value="Single hybrid motif"/>
    <property type="match status" value="1"/>
</dbReference>
<evidence type="ECO:0000259" key="7">
    <source>
        <dbReference type="PROSITE" id="PS50968"/>
    </source>
</evidence>
<evidence type="ECO:0000256" key="4">
    <source>
        <dbReference type="ARBA" id="ARBA00022946"/>
    </source>
</evidence>
<dbReference type="PANTHER" id="PTHR11715:SF3">
    <property type="entry name" value="GLYCINE CLEAVAGE SYSTEM H PROTEIN-RELATED"/>
    <property type="match status" value="1"/>
</dbReference>
<feature type="domain" description="Lipoyl-binding" evidence="7">
    <location>
        <begin position="57"/>
        <end position="140"/>
    </location>
</feature>
<dbReference type="GO" id="GO:0019464">
    <property type="term" value="P:glycine decarboxylation via glycine cleavage system"/>
    <property type="evidence" value="ECO:0007669"/>
    <property type="project" value="UniProtKB-UniRule"/>
</dbReference>
<gene>
    <name evidence="9" type="ORF">AXG93_1356s1060</name>
    <name evidence="8" type="ORF">Mp_3g05780</name>
</gene>
<dbReference type="InterPro" id="IPR017453">
    <property type="entry name" value="GCV_H_sub"/>
</dbReference>
<dbReference type="HAMAP" id="MF_00272">
    <property type="entry name" value="GcvH"/>
    <property type="match status" value="1"/>
</dbReference>
<feature type="modified residue" description="N6-lipoyllysine" evidence="5">
    <location>
        <position position="99"/>
    </location>
</feature>
<organism evidence="9 10">
    <name type="scientific">Marchantia polymorpha subsp. ruderalis</name>
    <dbReference type="NCBI Taxonomy" id="1480154"/>
    <lineage>
        <taxon>Eukaryota</taxon>
        <taxon>Viridiplantae</taxon>
        <taxon>Streptophyta</taxon>
        <taxon>Embryophyta</taxon>
        <taxon>Marchantiophyta</taxon>
        <taxon>Marchantiopsida</taxon>
        <taxon>Marchantiidae</taxon>
        <taxon>Marchantiales</taxon>
        <taxon>Marchantiaceae</taxon>
        <taxon>Marchantia</taxon>
    </lineage>
</organism>
<dbReference type="NCBIfam" id="NF002270">
    <property type="entry name" value="PRK01202.1"/>
    <property type="match status" value="1"/>
</dbReference>
<evidence type="ECO:0000256" key="5">
    <source>
        <dbReference type="PIRSR" id="PIRSR617453-50"/>
    </source>
</evidence>
<comment type="subunit">
    <text evidence="6">The glycine cleavage system is composed of four proteins: P, T, L and H.</text>
</comment>
<reference evidence="11" key="3">
    <citation type="journal article" date="2020" name="Curr. Biol.">
        <title>Chromatin organization in early land plants reveals an ancestral association between H3K27me3, transposons, and constitutive heterochromatin.</title>
        <authorList>
            <person name="Montgomery S.A."/>
            <person name="Tanizawa Y."/>
            <person name="Galik B."/>
            <person name="Wang N."/>
            <person name="Ito T."/>
            <person name="Mochizuki T."/>
            <person name="Akimcheva S."/>
            <person name="Bowman J.L."/>
            <person name="Cognat V."/>
            <person name="Marechal-Drouard L."/>
            <person name="Ekker H."/>
            <person name="Hong S.F."/>
            <person name="Kohchi T."/>
            <person name="Lin S.S."/>
            <person name="Liu L.D."/>
            <person name="Nakamura Y."/>
            <person name="Valeeva L.R."/>
            <person name="Shakirov E.V."/>
            <person name="Shippen D.E."/>
            <person name="Wei W.L."/>
            <person name="Yagura M."/>
            <person name="Yamaoka S."/>
            <person name="Yamato K.T."/>
            <person name="Liu C."/>
            <person name="Berger F."/>
        </authorList>
    </citation>
    <scope>NUCLEOTIDE SEQUENCE [LARGE SCALE GENOMIC DNA]</scope>
    <source>
        <strain evidence="11">Tak-1</strain>
    </source>
</reference>
<reference evidence="9 10" key="1">
    <citation type="submission" date="2016-03" db="EMBL/GenBank/DDBJ databases">
        <title>Mechanisms controlling the formation of the plant cell surface in tip-growing cells are functionally conserved among land plants.</title>
        <authorList>
            <person name="Honkanen S."/>
            <person name="Jones V.A."/>
            <person name="Morieri G."/>
            <person name="Champion C."/>
            <person name="Hetherington A.J."/>
            <person name="Kelly S."/>
            <person name="Saint-Marcoux D."/>
            <person name="Proust H."/>
            <person name="Prescott H."/>
            <person name="Dolan L."/>
        </authorList>
    </citation>
    <scope>NUCLEOTIDE SEQUENCE [LARGE SCALE GENOMIC DNA]</scope>
    <source>
        <strain evidence="10">cv. Tak-1 and cv. Tak-2</strain>
        <tissue evidence="9">Whole gametophyte</tissue>
    </source>
</reference>
<dbReference type="PROSITE" id="PS00189">
    <property type="entry name" value="LIPOYL"/>
    <property type="match status" value="1"/>
</dbReference>
<sequence length="165" mass="17519">MAMRQFAAQAATALRVRCAPASIHAGFPVSVARAFSTVVDSLKYATSHEWVKIDGETAVIGITDHAQSELGDIVFAEIKGAVGDSITANDSFASVESVKAVSDVMAPVSGEILEINDTLKNEPGAINESPFEKGWFAKVKMSNPSEVNQLLDSKAYEAHVEANAH</sequence>
<dbReference type="Gene3D" id="2.40.50.100">
    <property type="match status" value="1"/>
</dbReference>
<keyword evidence="6" id="KW-0496">Mitochondrion</keyword>
<accession>A0A176WRY6</accession>
<keyword evidence="10" id="KW-1185">Reference proteome</keyword>
<evidence type="ECO:0000256" key="3">
    <source>
        <dbReference type="ARBA" id="ARBA00022823"/>
    </source>
</evidence>
<dbReference type="AlphaFoldDB" id="A0A176WRY6"/>
<dbReference type="GO" id="GO:0005739">
    <property type="term" value="C:mitochondrion"/>
    <property type="evidence" value="ECO:0007669"/>
    <property type="project" value="UniProtKB-SubCell"/>
</dbReference>
<dbReference type="EMBL" id="AP019868">
    <property type="protein sequence ID" value="BBN04570.1"/>
    <property type="molecule type" value="Genomic_DNA"/>
</dbReference>
<comment type="function">
    <text evidence="6">The H protein shuttles the methylamine group of glycine from the P protein to the T protein.</text>
</comment>
<reference evidence="8" key="2">
    <citation type="journal article" date="2019" name="Curr. Biol.">
        <title>Chromatin organization in early land plants reveals an ancestral association between H3K27me3, transposons, and constitutive heterochromatin.</title>
        <authorList>
            <person name="Montgomery S.A."/>
            <person name="Tanizawa Y."/>
            <person name="Galik B."/>
            <person name="Wang N."/>
            <person name="Ito T."/>
            <person name="Mochizuki T."/>
            <person name="Akimcheva S."/>
            <person name="Bowman J."/>
            <person name="Cognat V."/>
            <person name="Drouard L."/>
            <person name="Ekker H."/>
            <person name="Houng S."/>
            <person name="Kohchi T."/>
            <person name="Lin S."/>
            <person name="Liu L.D."/>
            <person name="Nakamura Y."/>
            <person name="Valeeva L.R."/>
            <person name="Shakirov E.V."/>
            <person name="Shippen D.E."/>
            <person name="Wei W."/>
            <person name="Yagura M."/>
            <person name="Yamaoka S."/>
            <person name="Yamato K.T."/>
            <person name="Liu C."/>
            <person name="Berger F."/>
        </authorList>
    </citation>
    <scope>NUCLEOTIDE SEQUENCE [LARGE SCALE GENOMIC DNA]</scope>
    <source>
        <strain evidence="8">Tak-1</strain>
    </source>
</reference>
<evidence type="ECO:0000313" key="10">
    <source>
        <dbReference type="Proteomes" id="UP000077202"/>
    </source>
</evidence>
<evidence type="ECO:0000256" key="1">
    <source>
        <dbReference type="ARBA" id="ARBA00004173"/>
    </source>
</evidence>
<comment type="cofactor">
    <cofactor evidence="6">
        <name>(R)-lipoate</name>
        <dbReference type="ChEBI" id="CHEBI:83088"/>
    </cofactor>
    <text evidence="6">Binds 1 lipoyl cofactor covalently.</text>
</comment>
<dbReference type="Proteomes" id="UP000077202">
    <property type="component" value="Unassembled WGS sequence"/>
</dbReference>